<evidence type="ECO:0000313" key="2">
    <source>
        <dbReference type="EMBL" id="HIY97561.1"/>
    </source>
</evidence>
<protein>
    <recommendedName>
        <fullName evidence="4">ComF family protein</fullName>
    </recommendedName>
</protein>
<sequence length="244" mass="26949">MDKEKLWRWLDTSHAALFGERLTCVCCGADLFVDGHFCERCLQTLPLNAGFICSKCGRAVGEDYPVCLECKAHMPAYTEARSAFRYEGEIVRLVKKFKTGGRYLAPAFAERMALLLLADFPDADFLVPVPMTERAIKRRGYNQARLLAEEISVRTGIPAECAVLEKSRDTTEQKELSLRGRAENLKGSFHVAERKKCRGARIALIDDVMTTGATANAAAEALLHAGAAKVYLLTAASVPYRGKK</sequence>
<evidence type="ECO:0008006" key="4">
    <source>
        <dbReference type="Google" id="ProtNLM"/>
    </source>
</evidence>
<reference evidence="2" key="1">
    <citation type="journal article" date="2021" name="PeerJ">
        <title>Extensive microbial diversity within the chicken gut microbiome revealed by metagenomics and culture.</title>
        <authorList>
            <person name="Gilroy R."/>
            <person name="Ravi A."/>
            <person name="Getino M."/>
            <person name="Pursley I."/>
            <person name="Horton D.L."/>
            <person name="Alikhan N.F."/>
            <person name="Baker D."/>
            <person name="Gharbi K."/>
            <person name="Hall N."/>
            <person name="Watson M."/>
            <person name="Adriaenssens E.M."/>
            <person name="Foster-Nyarko E."/>
            <person name="Jarju S."/>
            <person name="Secka A."/>
            <person name="Antonio M."/>
            <person name="Oren A."/>
            <person name="Chaudhuri R.R."/>
            <person name="La Ragione R."/>
            <person name="Hildebrand F."/>
            <person name="Pallen M.J."/>
        </authorList>
    </citation>
    <scope>NUCLEOTIDE SEQUENCE</scope>
    <source>
        <strain evidence="2">1345</strain>
    </source>
</reference>
<dbReference type="InterPro" id="IPR029057">
    <property type="entry name" value="PRTase-like"/>
</dbReference>
<dbReference type="AlphaFoldDB" id="A0A9D2CTB0"/>
<organism evidence="2 3">
    <name type="scientific">Candidatus Borkfalkia excrementigallinarum</name>
    <dbReference type="NCBI Taxonomy" id="2838506"/>
    <lineage>
        <taxon>Bacteria</taxon>
        <taxon>Bacillati</taxon>
        <taxon>Bacillota</taxon>
        <taxon>Clostridia</taxon>
        <taxon>Christensenellales</taxon>
        <taxon>Christensenellaceae</taxon>
        <taxon>Candidatus Borkfalkia</taxon>
    </lineage>
</organism>
<gene>
    <name evidence="2" type="ORF">H9729_07715</name>
</gene>
<dbReference type="EMBL" id="DXCQ01000071">
    <property type="protein sequence ID" value="HIY97561.1"/>
    <property type="molecule type" value="Genomic_DNA"/>
</dbReference>
<dbReference type="CDD" id="cd06223">
    <property type="entry name" value="PRTases_typeI"/>
    <property type="match status" value="1"/>
</dbReference>
<dbReference type="Gene3D" id="3.40.50.2020">
    <property type="match status" value="1"/>
</dbReference>
<reference evidence="2" key="2">
    <citation type="submission" date="2021-04" db="EMBL/GenBank/DDBJ databases">
        <authorList>
            <person name="Gilroy R."/>
        </authorList>
    </citation>
    <scope>NUCLEOTIDE SEQUENCE</scope>
    <source>
        <strain evidence="2">1345</strain>
    </source>
</reference>
<dbReference type="InterPro" id="IPR051910">
    <property type="entry name" value="ComF/GntX_DNA_util-trans"/>
</dbReference>
<evidence type="ECO:0000256" key="1">
    <source>
        <dbReference type="ARBA" id="ARBA00008007"/>
    </source>
</evidence>
<dbReference type="InterPro" id="IPR000836">
    <property type="entry name" value="PRTase_dom"/>
</dbReference>
<evidence type="ECO:0000313" key="3">
    <source>
        <dbReference type="Proteomes" id="UP000886750"/>
    </source>
</evidence>
<dbReference type="Proteomes" id="UP000886750">
    <property type="component" value="Unassembled WGS sequence"/>
</dbReference>
<accession>A0A9D2CTB0</accession>
<dbReference type="PANTHER" id="PTHR47505:SF1">
    <property type="entry name" value="DNA UTILIZATION PROTEIN YHGH"/>
    <property type="match status" value="1"/>
</dbReference>
<dbReference type="PANTHER" id="PTHR47505">
    <property type="entry name" value="DNA UTILIZATION PROTEIN YHGH"/>
    <property type="match status" value="1"/>
</dbReference>
<comment type="caution">
    <text evidence="2">The sequence shown here is derived from an EMBL/GenBank/DDBJ whole genome shotgun (WGS) entry which is preliminary data.</text>
</comment>
<dbReference type="SUPFAM" id="SSF53271">
    <property type="entry name" value="PRTase-like"/>
    <property type="match status" value="1"/>
</dbReference>
<proteinExistence type="inferred from homology"/>
<name>A0A9D2CTB0_9FIRM</name>
<comment type="similarity">
    <text evidence="1">Belongs to the ComF/GntX family.</text>
</comment>